<dbReference type="Proteomes" id="UP000594468">
    <property type="component" value="Chromosome"/>
</dbReference>
<dbReference type="RefSeq" id="WP_195168654.1">
    <property type="nucleotide sequence ID" value="NZ_CP062983.1"/>
</dbReference>
<keyword evidence="1" id="KW-0812">Transmembrane</keyword>
<accession>A0A7S8ICR4</accession>
<evidence type="ECO:0000313" key="2">
    <source>
        <dbReference type="EMBL" id="QPC80579.1"/>
    </source>
</evidence>
<dbReference type="EMBL" id="CP062983">
    <property type="protein sequence ID" value="QPC80579.1"/>
    <property type="molecule type" value="Genomic_DNA"/>
</dbReference>
<keyword evidence="3" id="KW-1185">Reference proteome</keyword>
<organism evidence="2 3">
    <name type="scientific">Phototrophicus methaneseepsis</name>
    <dbReference type="NCBI Taxonomy" id="2710758"/>
    <lineage>
        <taxon>Bacteria</taxon>
        <taxon>Bacillati</taxon>
        <taxon>Chloroflexota</taxon>
        <taxon>Candidatus Thermofontia</taxon>
        <taxon>Phototrophicales</taxon>
        <taxon>Phototrophicaceae</taxon>
        <taxon>Phototrophicus</taxon>
    </lineage>
</organism>
<dbReference type="AlphaFoldDB" id="A0A7S8ICR4"/>
<sequence length="465" mass="50525">MRIPVIWTIVAAVVGVIAVIFVGSLLIQPDLPLVVEAGFDREGITPNADGDNDIATFSYELTRNARVSILLEDAGGQIYAFRDAQQRIAQKYNVQFSGVVDGYVLPGEQLGGTVMQRLIPDGNYTWRLRADAPDGETQEVSGTLSIRDADVPLPDITTFTISPSTFTPNQDGRADRVAINVYVAKPDADVRVVLLGEENSEIPISARKEGNINEDAQRYIFDYAGGVDLNADPPPDGTYEVVVTAQDEEGQIVRASSELTIRDGGKPFAEIVAQSTGVDVAFVAVPYDERFFSDASGLGDLVEIPEDGDILAQQAITMNVGDMLVFKLTVENYSDVPIRTTWPLPGTVYQQDQLAAAMGRNESSGAWRVGIECESSTNTYPYRWAIGGDDVLVTETGQTGEVFKYLPANSRSTVWGAIRFTDLNENFNPQTCYAGLIHEDVAVSERNSRVGPVEIELVDPNAGEE</sequence>
<keyword evidence="1" id="KW-1133">Transmembrane helix</keyword>
<keyword evidence="1" id="KW-0472">Membrane</keyword>
<reference evidence="2 3" key="1">
    <citation type="submission" date="2020-02" db="EMBL/GenBank/DDBJ databases">
        <authorList>
            <person name="Zheng R.K."/>
            <person name="Sun C.M."/>
        </authorList>
    </citation>
    <scope>NUCLEOTIDE SEQUENCE [LARGE SCALE GENOMIC DNA]</scope>
    <source>
        <strain evidence="3">rifampicinis</strain>
    </source>
</reference>
<feature type="transmembrane region" description="Helical" evidence="1">
    <location>
        <begin position="5"/>
        <end position="27"/>
    </location>
</feature>
<evidence type="ECO:0000313" key="3">
    <source>
        <dbReference type="Proteomes" id="UP000594468"/>
    </source>
</evidence>
<dbReference type="KEGG" id="pmet:G4Y79_12740"/>
<protein>
    <submittedName>
        <fullName evidence="2">Uncharacterized protein</fullName>
    </submittedName>
</protein>
<evidence type="ECO:0000256" key="1">
    <source>
        <dbReference type="SAM" id="Phobius"/>
    </source>
</evidence>
<name>A0A7S8ICR4_9CHLR</name>
<proteinExistence type="predicted"/>
<gene>
    <name evidence="2" type="ORF">G4Y79_12740</name>
</gene>